<proteinExistence type="inferred from homology"/>
<dbReference type="PANTHER" id="PTHR43695">
    <property type="entry name" value="PUTATIVE (AFU_ORTHOLOGUE AFUA_2G17250)-RELATED"/>
    <property type="match status" value="1"/>
</dbReference>
<keyword evidence="4" id="KW-0732">Signal</keyword>
<dbReference type="RefSeq" id="WP_205376369.1">
    <property type="nucleotide sequence ID" value="NZ_JAFEJA010000001.1"/>
</dbReference>
<evidence type="ECO:0000256" key="2">
    <source>
        <dbReference type="ARBA" id="ARBA00022801"/>
    </source>
</evidence>
<feature type="signal peptide" evidence="4">
    <location>
        <begin position="1"/>
        <end position="28"/>
    </location>
</feature>
<organism evidence="6 7">
    <name type="scientific">Streptomyces zhihengii</name>
    <dbReference type="NCBI Taxonomy" id="1818004"/>
    <lineage>
        <taxon>Bacteria</taxon>
        <taxon>Bacillati</taxon>
        <taxon>Actinomycetota</taxon>
        <taxon>Actinomycetes</taxon>
        <taxon>Kitasatosporales</taxon>
        <taxon>Streptomycetaceae</taxon>
        <taxon>Streptomyces</taxon>
    </lineage>
</organism>
<dbReference type="PANTHER" id="PTHR43695:SF1">
    <property type="entry name" value="RHAMNOGALACTURONAN ACETYLESTERASE"/>
    <property type="match status" value="1"/>
</dbReference>
<accession>A0ABS2UL49</accession>
<dbReference type="SUPFAM" id="SSF52266">
    <property type="entry name" value="SGNH hydrolase"/>
    <property type="match status" value="1"/>
</dbReference>
<evidence type="ECO:0000313" key="7">
    <source>
        <dbReference type="Proteomes" id="UP000664109"/>
    </source>
</evidence>
<feature type="chain" id="PRO_5046857540" evidence="4">
    <location>
        <begin position="29"/>
        <end position="281"/>
    </location>
</feature>
<dbReference type="InterPro" id="IPR036514">
    <property type="entry name" value="SGNH_hydro_sf"/>
</dbReference>
<dbReference type="CDD" id="cd01821">
    <property type="entry name" value="Rhamnogalacturan_acetylesterase_like"/>
    <property type="match status" value="1"/>
</dbReference>
<evidence type="ECO:0000259" key="5">
    <source>
        <dbReference type="Pfam" id="PF13472"/>
    </source>
</evidence>
<name>A0ABS2UL49_9ACTN</name>
<evidence type="ECO:0000256" key="3">
    <source>
        <dbReference type="SAM" id="MobiDB-lite"/>
    </source>
</evidence>
<reference evidence="6 7" key="1">
    <citation type="journal article" date="2016" name="Arch. Microbiol.">
        <title>Streptomyces zhihengii sp. nov., isolated from rhizospheric soil of Psammosilene tunicoides.</title>
        <authorList>
            <person name="Huang M.J."/>
            <person name="Fei J.J."/>
            <person name="Salam N."/>
            <person name="Kim C.J."/>
            <person name="Hozzein W.N."/>
            <person name="Xiao M."/>
            <person name="Huang H.Q."/>
            <person name="Li W.J."/>
        </authorList>
    </citation>
    <scope>NUCLEOTIDE SEQUENCE [LARGE SCALE GENOMIC DNA]</scope>
    <source>
        <strain evidence="6 7">YIM T102</strain>
    </source>
</reference>
<dbReference type="Proteomes" id="UP000664109">
    <property type="component" value="Unassembled WGS sequence"/>
</dbReference>
<feature type="domain" description="SGNH hydrolase-type esterase" evidence="5">
    <location>
        <begin position="44"/>
        <end position="228"/>
    </location>
</feature>
<dbReference type="Pfam" id="PF13472">
    <property type="entry name" value="Lipase_GDSL_2"/>
    <property type="match status" value="1"/>
</dbReference>
<comment type="caution">
    <text evidence="6">The sequence shown here is derived from an EMBL/GenBank/DDBJ whole genome shotgun (WGS) entry which is preliminary data.</text>
</comment>
<dbReference type="Gene3D" id="3.40.50.1110">
    <property type="entry name" value="SGNH hydrolase"/>
    <property type="match status" value="1"/>
</dbReference>
<dbReference type="InterPro" id="IPR013830">
    <property type="entry name" value="SGNH_hydro"/>
</dbReference>
<dbReference type="EMBL" id="JAFEJA010000001">
    <property type="protein sequence ID" value="MBM9617999.1"/>
    <property type="molecule type" value="Genomic_DNA"/>
</dbReference>
<feature type="region of interest" description="Disordered" evidence="3">
    <location>
        <begin position="257"/>
        <end position="281"/>
    </location>
</feature>
<dbReference type="PROSITE" id="PS51318">
    <property type="entry name" value="TAT"/>
    <property type="match status" value="1"/>
</dbReference>
<dbReference type="InterPro" id="IPR037459">
    <property type="entry name" value="RhgT-like"/>
</dbReference>
<sequence>MTAGRRQVVAAVAGLVLAPAAAARTAHAAVPAPAGHRPRTLFVAGDSTAAQKYADAAPETGWGMALPFFLHRTLRVANHAVNGRSSKSFADEGRLAALLEAVRPGDLLLVQFGHNDQKAEDPSRYTEPWSTYQEQLRQYIAGARERGARPVLATSVERRRFDAAGTAVPSLGDYPAAMRVLAELEGVPLLDVHALSLALWQELGPERTKTYFNWTATEQDNTHFNPPGAVEVARLVARELLRTRVLAPRDLRRLDDTIPPSHITWPQAPDASAATTERPHA</sequence>
<dbReference type="InterPro" id="IPR006311">
    <property type="entry name" value="TAT_signal"/>
</dbReference>
<evidence type="ECO:0000256" key="1">
    <source>
        <dbReference type="ARBA" id="ARBA00008668"/>
    </source>
</evidence>
<comment type="similarity">
    <text evidence="1">Belongs to the 'GDSL' lipolytic enzyme family.</text>
</comment>
<evidence type="ECO:0000313" key="6">
    <source>
        <dbReference type="EMBL" id="MBM9617999.1"/>
    </source>
</evidence>
<keyword evidence="7" id="KW-1185">Reference proteome</keyword>
<protein>
    <submittedName>
        <fullName evidence="6">Rhamnogalacturonan acetylesterase</fullName>
    </submittedName>
</protein>
<gene>
    <name evidence="6" type="ORF">JE024_04450</name>
</gene>
<keyword evidence="2" id="KW-0378">Hydrolase</keyword>
<evidence type="ECO:0000256" key="4">
    <source>
        <dbReference type="SAM" id="SignalP"/>
    </source>
</evidence>